<proteinExistence type="predicted"/>
<feature type="transmembrane region" description="Helical" evidence="2">
    <location>
        <begin position="580"/>
        <end position="600"/>
    </location>
</feature>
<keyword evidence="2" id="KW-0812">Transmembrane</keyword>
<feature type="transmembrane region" description="Helical" evidence="2">
    <location>
        <begin position="656"/>
        <end position="675"/>
    </location>
</feature>
<feature type="transmembrane region" description="Helical" evidence="2">
    <location>
        <begin position="83"/>
        <end position="107"/>
    </location>
</feature>
<sequence length="694" mass="77284">MLAFERYHRRATWLRVALVILSTPVPAIIALAFLDAAPLNDPELGPAANSVAFVRSTLGHAAMTFITLLPLKQALHLDDGVYSFRCMASIAMCVALTVEAVMIPLAFGWCFPVPFREAIAVPLWSAAVAFFHYVLARKMVARHFRRLVLYVPIVGVQIFLFYVFLVLSIVFSHVSSSGQMAMIIVFPVIKVVLKRLLWRYARRLDDISTDVTVCMVEVSGSLYQTVCVQYASSTWLSLVIMLTDAIQAIIEVQLYTRMKYLADGQRTLTTARSIIDSATMKYLADGQRTLTTARSIIDSATCPGRDERPNTKGSDAARAQTADARKLSDLIQQSSRRRSLQDLMVNRDEVEADEALGLPTRRASAQLESVYLDRKLLERNSAHKQLLRLNTDDEDDSKPPAADSYSKLSVRHRGFQFWRRPRPTAIARQSSASRLVRKSSTRRSTIQRTSLLNTLMRFGWSQPSSRVSPTQGGFDCLEQPHPSQVDPSPAMATSRSGIYASTYTQPTTSVASESRASEASTPTVRSMPATSRRRRSSSSASAIVDGIVIKRRDQARVLEQSLQLLFSCEVLLFVEYMEVVIPLIYALVVGVEWALPNAKYNLIVAGMTQQEVSLNVATSFGYGALELVSMALMFWFVRRRYGISALYQLAFLLEQYWMTLHGKVVGAFIIAALAATRHQGTDMSFTFAQCGNSN</sequence>
<evidence type="ECO:0000313" key="3">
    <source>
        <dbReference type="EMBL" id="KAJ0392875.1"/>
    </source>
</evidence>
<evidence type="ECO:0000313" key="4">
    <source>
        <dbReference type="Proteomes" id="UP001209570"/>
    </source>
</evidence>
<dbReference type="AlphaFoldDB" id="A0AAD5L8L4"/>
<feature type="transmembrane region" description="Helical" evidence="2">
    <location>
        <begin position="12"/>
        <end position="33"/>
    </location>
</feature>
<keyword evidence="2" id="KW-1133">Transmembrane helix</keyword>
<evidence type="ECO:0000256" key="1">
    <source>
        <dbReference type="SAM" id="MobiDB-lite"/>
    </source>
</evidence>
<feature type="compositionally biased region" description="Low complexity" evidence="1">
    <location>
        <begin position="507"/>
        <end position="521"/>
    </location>
</feature>
<comment type="caution">
    <text evidence="3">The sequence shown here is derived from an EMBL/GenBank/DDBJ whole genome shotgun (WGS) entry which is preliminary data.</text>
</comment>
<feature type="transmembrane region" description="Helical" evidence="2">
    <location>
        <begin position="119"/>
        <end position="135"/>
    </location>
</feature>
<protein>
    <recommendedName>
        <fullName evidence="5">Transmembrane protein</fullName>
    </recommendedName>
</protein>
<feature type="transmembrane region" description="Helical" evidence="2">
    <location>
        <begin position="53"/>
        <end position="71"/>
    </location>
</feature>
<reference evidence="3" key="1">
    <citation type="submission" date="2021-12" db="EMBL/GenBank/DDBJ databases">
        <title>Prjna785345.</title>
        <authorList>
            <person name="Rujirawat T."/>
            <person name="Krajaejun T."/>
        </authorList>
    </citation>
    <scope>NUCLEOTIDE SEQUENCE</scope>
    <source>
        <strain evidence="3">Pi057C3</strain>
    </source>
</reference>
<feature type="transmembrane region" description="Helical" evidence="2">
    <location>
        <begin position="612"/>
        <end position="636"/>
    </location>
</feature>
<gene>
    <name evidence="3" type="ORF">P43SY_001894</name>
</gene>
<accession>A0AAD5L8L4</accession>
<keyword evidence="4" id="KW-1185">Reference proteome</keyword>
<evidence type="ECO:0008006" key="5">
    <source>
        <dbReference type="Google" id="ProtNLM"/>
    </source>
</evidence>
<name>A0AAD5L8L4_PYTIN</name>
<evidence type="ECO:0000256" key="2">
    <source>
        <dbReference type="SAM" id="Phobius"/>
    </source>
</evidence>
<feature type="transmembrane region" description="Helical" evidence="2">
    <location>
        <begin position="177"/>
        <end position="193"/>
    </location>
</feature>
<dbReference type="Proteomes" id="UP001209570">
    <property type="component" value="Unassembled WGS sequence"/>
</dbReference>
<keyword evidence="2" id="KW-0472">Membrane</keyword>
<feature type="transmembrane region" description="Helical" evidence="2">
    <location>
        <begin position="147"/>
        <end position="171"/>
    </location>
</feature>
<dbReference type="EMBL" id="JAKCXM010000559">
    <property type="protein sequence ID" value="KAJ0392875.1"/>
    <property type="molecule type" value="Genomic_DNA"/>
</dbReference>
<feature type="region of interest" description="Disordered" evidence="1">
    <location>
        <begin position="505"/>
        <end position="537"/>
    </location>
</feature>
<organism evidence="3 4">
    <name type="scientific">Pythium insidiosum</name>
    <name type="common">Pythiosis disease agent</name>
    <dbReference type="NCBI Taxonomy" id="114742"/>
    <lineage>
        <taxon>Eukaryota</taxon>
        <taxon>Sar</taxon>
        <taxon>Stramenopiles</taxon>
        <taxon>Oomycota</taxon>
        <taxon>Peronosporomycetes</taxon>
        <taxon>Pythiales</taxon>
        <taxon>Pythiaceae</taxon>
        <taxon>Pythium</taxon>
    </lineage>
</organism>
<feature type="region of interest" description="Disordered" evidence="1">
    <location>
        <begin position="301"/>
        <end position="321"/>
    </location>
</feature>